<dbReference type="Gene3D" id="2.30.30.40">
    <property type="entry name" value="SH3 Domains"/>
    <property type="match status" value="1"/>
</dbReference>
<accession>A0A7N6BLH4</accession>
<evidence type="ECO:0000256" key="13">
    <source>
        <dbReference type="SAM" id="SignalP"/>
    </source>
</evidence>
<feature type="region of interest" description="Disordered" evidence="12">
    <location>
        <begin position="441"/>
        <end position="494"/>
    </location>
</feature>
<evidence type="ECO:0000259" key="14">
    <source>
        <dbReference type="PROSITE" id="PS50002"/>
    </source>
</evidence>
<keyword evidence="7" id="KW-0597">Phosphoprotein</keyword>
<protein>
    <recommendedName>
        <fullName evidence="18">Signal transducing adaptor molecule (SH3 domain and ITAM motif) 1</fullName>
    </recommendedName>
</protein>
<name>A0A7N6BLH4_ANATE</name>
<dbReference type="FunFam" id="2.30.30.40:FF:000086">
    <property type="entry name" value="signal transducing adapter molecule 2"/>
    <property type="match status" value="1"/>
</dbReference>
<gene>
    <name evidence="16" type="primary">STAM</name>
</gene>
<evidence type="ECO:0000256" key="1">
    <source>
        <dbReference type="ARBA" id="ARBA00004469"/>
    </source>
</evidence>
<evidence type="ECO:0000256" key="11">
    <source>
        <dbReference type="PROSITE-ProRule" id="PRU00192"/>
    </source>
</evidence>
<evidence type="ECO:0000256" key="10">
    <source>
        <dbReference type="ARBA" id="ARBA00023136"/>
    </source>
</evidence>
<feature type="signal peptide" evidence="13">
    <location>
        <begin position="1"/>
        <end position="19"/>
    </location>
</feature>
<evidence type="ECO:0000256" key="7">
    <source>
        <dbReference type="ARBA" id="ARBA00022553"/>
    </source>
</evidence>
<dbReference type="InterPro" id="IPR035657">
    <property type="entry name" value="STAM1_SH3"/>
</dbReference>
<evidence type="ECO:0000256" key="6">
    <source>
        <dbReference type="ARBA" id="ARBA00022490"/>
    </source>
</evidence>
<dbReference type="GO" id="GO:0033565">
    <property type="term" value="C:ESCRT-0 complex"/>
    <property type="evidence" value="ECO:0007669"/>
    <property type="project" value="TreeGrafter"/>
</dbReference>
<dbReference type="InterPro" id="IPR003903">
    <property type="entry name" value="UIM_dom"/>
</dbReference>
<organism evidence="16 17">
    <name type="scientific">Anabas testudineus</name>
    <name type="common">Climbing perch</name>
    <name type="synonym">Anthias testudineus</name>
    <dbReference type="NCBI Taxonomy" id="64144"/>
    <lineage>
        <taxon>Eukaryota</taxon>
        <taxon>Metazoa</taxon>
        <taxon>Chordata</taxon>
        <taxon>Craniata</taxon>
        <taxon>Vertebrata</taxon>
        <taxon>Euteleostomi</taxon>
        <taxon>Actinopterygii</taxon>
        <taxon>Neopterygii</taxon>
        <taxon>Teleostei</taxon>
        <taxon>Neoteleostei</taxon>
        <taxon>Acanthomorphata</taxon>
        <taxon>Anabantaria</taxon>
        <taxon>Anabantiformes</taxon>
        <taxon>Anabantoidei</taxon>
        <taxon>Anabantidae</taxon>
        <taxon>Anabas</taxon>
    </lineage>
</organism>
<dbReference type="InterPro" id="IPR001452">
    <property type="entry name" value="SH3_domain"/>
</dbReference>
<dbReference type="SUPFAM" id="SSF50044">
    <property type="entry name" value="SH3-domain"/>
    <property type="match status" value="1"/>
</dbReference>
<dbReference type="InterPro" id="IPR050670">
    <property type="entry name" value="STAM"/>
</dbReference>
<dbReference type="PROSITE" id="PS50002">
    <property type="entry name" value="SH3"/>
    <property type="match status" value="1"/>
</dbReference>
<comment type="similarity">
    <text evidence="3">Belongs to the STAM family.</text>
</comment>
<reference evidence="16" key="1">
    <citation type="submission" date="2021-04" db="EMBL/GenBank/DDBJ databases">
        <authorList>
            <consortium name="Wellcome Sanger Institute Data Sharing"/>
        </authorList>
    </citation>
    <scope>NUCLEOTIDE SEQUENCE [LARGE SCALE GENOMIC DNA]</scope>
</reference>
<feature type="compositionally biased region" description="Polar residues" evidence="12">
    <location>
        <begin position="458"/>
        <end position="487"/>
    </location>
</feature>
<feature type="domain" description="VHS" evidence="15">
    <location>
        <begin position="26"/>
        <end position="153"/>
    </location>
</feature>
<keyword evidence="17" id="KW-1185">Reference proteome</keyword>
<keyword evidence="5" id="KW-0813">Transport</keyword>
<evidence type="ECO:0008006" key="18">
    <source>
        <dbReference type="Google" id="ProtNLM"/>
    </source>
</evidence>
<dbReference type="Pfam" id="PF00018">
    <property type="entry name" value="SH3_1"/>
    <property type="match status" value="1"/>
</dbReference>
<evidence type="ECO:0000313" key="16">
    <source>
        <dbReference type="Ensembl" id="ENSATEP00000064144.1"/>
    </source>
</evidence>
<evidence type="ECO:0000256" key="9">
    <source>
        <dbReference type="ARBA" id="ARBA00022927"/>
    </source>
</evidence>
<dbReference type="GO" id="GO:0035091">
    <property type="term" value="F:phosphatidylinositol binding"/>
    <property type="evidence" value="ECO:0007669"/>
    <property type="project" value="InterPro"/>
</dbReference>
<dbReference type="GO" id="GO:0031901">
    <property type="term" value="C:early endosome membrane"/>
    <property type="evidence" value="ECO:0007669"/>
    <property type="project" value="UniProtKB-SubCell"/>
</dbReference>
<evidence type="ECO:0000313" key="17">
    <source>
        <dbReference type="Proteomes" id="UP000265040"/>
    </source>
</evidence>
<dbReference type="Ensembl" id="ENSATET00000039619.1">
    <property type="protein sequence ID" value="ENSATEP00000064144.1"/>
    <property type="gene ID" value="ENSATEG00000000787.3"/>
</dbReference>
<evidence type="ECO:0000256" key="2">
    <source>
        <dbReference type="ARBA" id="ARBA00004496"/>
    </source>
</evidence>
<dbReference type="InterPro" id="IPR008942">
    <property type="entry name" value="ENTH_VHS"/>
</dbReference>
<dbReference type="CDD" id="cd21389">
    <property type="entry name" value="GAT_STAM1"/>
    <property type="match status" value="1"/>
</dbReference>
<reference evidence="16" key="2">
    <citation type="submission" date="2025-08" db="UniProtKB">
        <authorList>
            <consortium name="Ensembl"/>
        </authorList>
    </citation>
    <scope>IDENTIFICATION</scope>
</reference>
<dbReference type="InterPro" id="IPR036028">
    <property type="entry name" value="SH3-like_dom_sf"/>
</dbReference>
<dbReference type="GO" id="GO:0043328">
    <property type="term" value="P:protein transport to vacuole involved in ubiquitin-dependent protein catabolic process via the multivesicular body sorting pathway"/>
    <property type="evidence" value="ECO:0007669"/>
    <property type="project" value="TreeGrafter"/>
</dbReference>
<dbReference type="InterPro" id="IPR002014">
    <property type="entry name" value="VHS_dom"/>
</dbReference>
<dbReference type="Gene3D" id="1.25.40.90">
    <property type="match status" value="1"/>
</dbReference>
<feature type="chain" id="PRO_5030699833" description="Signal transducing adaptor molecule (SH3 domain and ITAM motif) 1" evidence="13">
    <location>
        <begin position="20"/>
        <end position="494"/>
    </location>
</feature>
<dbReference type="SMART" id="SM00288">
    <property type="entry name" value="VHS"/>
    <property type="match status" value="1"/>
</dbReference>
<dbReference type="InterPro" id="IPR047492">
    <property type="entry name" value="GAT_STAM1"/>
</dbReference>
<dbReference type="Gene3D" id="1.20.5.1940">
    <property type="match status" value="1"/>
</dbReference>
<dbReference type="GO" id="GO:0043130">
    <property type="term" value="F:ubiquitin binding"/>
    <property type="evidence" value="ECO:0007669"/>
    <property type="project" value="InterPro"/>
</dbReference>
<keyword evidence="10" id="KW-0472">Membrane</keyword>
<dbReference type="CDD" id="cd17000">
    <property type="entry name" value="VHS_STAM1"/>
    <property type="match status" value="1"/>
</dbReference>
<dbReference type="CDD" id="cd11964">
    <property type="entry name" value="SH3_STAM1"/>
    <property type="match status" value="1"/>
</dbReference>
<keyword evidence="6" id="KW-0963">Cytoplasm</keyword>
<dbReference type="SUPFAM" id="SSF48464">
    <property type="entry name" value="ENTH/VHS domain"/>
    <property type="match status" value="1"/>
</dbReference>
<dbReference type="InterPro" id="IPR047528">
    <property type="entry name" value="VHS_STAM1"/>
</dbReference>
<evidence type="ECO:0000256" key="4">
    <source>
        <dbReference type="ARBA" id="ARBA00022443"/>
    </source>
</evidence>
<dbReference type="Pfam" id="PF00790">
    <property type="entry name" value="VHS"/>
    <property type="match status" value="1"/>
</dbReference>
<feature type="region of interest" description="Disordered" evidence="12">
    <location>
        <begin position="196"/>
        <end position="218"/>
    </location>
</feature>
<dbReference type="Gene3D" id="6.10.140.100">
    <property type="match status" value="1"/>
</dbReference>
<dbReference type="PROSITE" id="PS50330">
    <property type="entry name" value="UIM"/>
    <property type="match status" value="1"/>
</dbReference>
<dbReference type="PRINTS" id="PR00452">
    <property type="entry name" value="SH3DOMAIN"/>
</dbReference>
<dbReference type="SMART" id="SM00326">
    <property type="entry name" value="SH3"/>
    <property type="match status" value="1"/>
</dbReference>
<dbReference type="AlphaFoldDB" id="A0A7N6BLH4"/>
<feature type="region of interest" description="Disordered" evidence="12">
    <location>
        <begin position="163"/>
        <end position="184"/>
    </location>
</feature>
<dbReference type="GeneTree" id="ENSGT00940000157171"/>
<keyword evidence="9" id="KW-0653">Protein transport</keyword>
<evidence type="ECO:0000259" key="15">
    <source>
        <dbReference type="PROSITE" id="PS50179"/>
    </source>
</evidence>
<evidence type="ECO:0000256" key="3">
    <source>
        <dbReference type="ARBA" id="ARBA00009666"/>
    </source>
</evidence>
<dbReference type="PRINTS" id="PR00499">
    <property type="entry name" value="P67PHOX"/>
</dbReference>
<dbReference type="PANTHER" id="PTHR45929">
    <property type="entry name" value="JAK PATHWAY SIGNAL TRANSDUCTION ADAPTOR MOLECULE"/>
    <property type="match status" value="1"/>
</dbReference>
<keyword evidence="8" id="KW-0967">Endosome</keyword>
<evidence type="ECO:0000256" key="8">
    <source>
        <dbReference type="ARBA" id="ARBA00022753"/>
    </source>
</evidence>
<evidence type="ECO:0000256" key="12">
    <source>
        <dbReference type="SAM" id="MobiDB-lite"/>
    </source>
</evidence>
<feature type="compositionally biased region" description="Low complexity" evidence="12">
    <location>
        <begin position="204"/>
        <end position="218"/>
    </location>
</feature>
<dbReference type="Proteomes" id="UP000265040">
    <property type="component" value="Chromosome 17"/>
</dbReference>
<comment type="subcellular location">
    <subcellularLocation>
        <location evidence="2">Cytoplasm</location>
    </subcellularLocation>
    <subcellularLocation>
        <location evidence="1">Early endosome membrane</location>
        <topology evidence="1">Peripheral membrane protein</topology>
        <orientation evidence="1">Cytoplasmic side</orientation>
    </subcellularLocation>
</comment>
<evidence type="ECO:0000256" key="5">
    <source>
        <dbReference type="ARBA" id="ARBA00022448"/>
    </source>
</evidence>
<dbReference type="PROSITE" id="PS50179">
    <property type="entry name" value="VHS"/>
    <property type="match status" value="1"/>
</dbReference>
<sequence>SYFIILLVCLFVCSLWVLCFFPAEKATSEMNTAEDWGLILDICDKIGQSRTGPKECLRSIMRRVNHKDPHVAMQALTLLGACVSNCGKIFHLEVCSREFASEVSNVLNKGHPKVCEKLKALMVEWAEDFRNDPQLSLISAMIKNLREQGVTFPAVGSQAAEQAKASPALVAKDPSTSTNKKEEEDLAKAIELSLKEQRQQPQTSLSGLYPSTSSLLSSHKSDGRKVRAIYDFEAAEDNELTFKSGEIITILDDSDPNWWKGETYQGVGLFPSNFVTADLTAEPEMMKTEKKTVQFSEDIQVETIEPEQEPVYIDEDKMDQLLQMIQSADPTDNQSDSVELLQLEGACNQMGPLIDQKLEDIDRKHSELSELNVKVMEALSLYAKLMNEDPVYAMYAKLQSQQYYMQQPATALLHSFRSDVHMYMGQPPVYTAVPGSMAPADVQSYQNPAGAPGPVPGTNHTGMTPTPNYSTPSGPSIAPSSDATQVPYSEKALL</sequence>
<keyword evidence="4 11" id="KW-0728">SH3 domain</keyword>
<proteinExistence type="inferred from homology"/>
<feature type="domain" description="SH3" evidence="14">
    <location>
        <begin position="221"/>
        <end position="280"/>
    </location>
</feature>
<dbReference type="FunFam" id="1.25.40.90:FF:000009">
    <property type="entry name" value="Putative signal transducing adapter molecule 1"/>
    <property type="match status" value="1"/>
</dbReference>
<dbReference type="FunFam" id="1.20.5.1940:FF:000002">
    <property type="entry name" value="Signal transducing adapter molecule 1"/>
    <property type="match status" value="1"/>
</dbReference>
<keyword evidence="13" id="KW-0732">Signal</keyword>
<reference evidence="16" key="3">
    <citation type="submission" date="2025-09" db="UniProtKB">
        <authorList>
            <consortium name="Ensembl"/>
        </authorList>
    </citation>
    <scope>IDENTIFICATION</scope>
</reference>
<dbReference type="Pfam" id="PF02809">
    <property type="entry name" value="UIM"/>
    <property type="match status" value="1"/>
</dbReference>
<dbReference type="PANTHER" id="PTHR45929:SF2">
    <property type="entry name" value="SIGNAL TRANSDUCING ADAPTER MOLECULE 1"/>
    <property type="match status" value="1"/>
</dbReference>